<organism evidence="2 3">
    <name type="scientific">Favolaschia claudopus</name>
    <dbReference type="NCBI Taxonomy" id="2862362"/>
    <lineage>
        <taxon>Eukaryota</taxon>
        <taxon>Fungi</taxon>
        <taxon>Dikarya</taxon>
        <taxon>Basidiomycota</taxon>
        <taxon>Agaricomycotina</taxon>
        <taxon>Agaricomycetes</taxon>
        <taxon>Agaricomycetidae</taxon>
        <taxon>Agaricales</taxon>
        <taxon>Marasmiineae</taxon>
        <taxon>Mycenaceae</taxon>
        <taxon>Favolaschia</taxon>
    </lineage>
</organism>
<protein>
    <recommendedName>
        <fullName evidence="4">F-box domain-containing protein</fullName>
    </recommendedName>
</protein>
<evidence type="ECO:0000256" key="1">
    <source>
        <dbReference type="SAM" id="MobiDB-lite"/>
    </source>
</evidence>
<reference evidence="2 3" key="1">
    <citation type="journal article" date="2024" name="J Genomics">
        <title>Draft genome sequencing and assembly of Favolaschia claudopus CIRM-BRFM 2984 isolated from oak limbs.</title>
        <authorList>
            <person name="Navarro D."/>
            <person name="Drula E."/>
            <person name="Chaduli D."/>
            <person name="Cazenave R."/>
            <person name="Ahrendt S."/>
            <person name="Wang J."/>
            <person name="Lipzen A."/>
            <person name="Daum C."/>
            <person name="Barry K."/>
            <person name="Grigoriev I.V."/>
            <person name="Favel A."/>
            <person name="Rosso M.N."/>
            <person name="Martin F."/>
        </authorList>
    </citation>
    <scope>NUCLEOTIDE SEQUENCE [LARGE SCALE GENOMIC DNA]</scope>
    <source>
        <strain evidence="2 3">CIRM-BRFM 2984</strain>
    </source>
</reference>
<dbReference type="EMBL" id="JAWWNJ010000263">
    <property type="protein sequence ID" value="KAK6966636.1"/>
    <property type="molecule type" value="Genomic_DNA"/>
</dbReference>
<feature type="region of interest" description="Disordered" evidence="1">
    <location>
        <begin position="1"/>
        <end position="53"/>
    </location>
</feature>
<evidence type="ECO:0000313" key="2">
    <source>
        <dbReference type="EMBL" id="KAK6966636.1"/>
    </source>
</evidence>
<evidence type="ECO:0000313" key="3">
    <source>
        <dbReference type="Proteomes" id="UP001362999"/>
    </source>
</evidence>
<sequence>MDDVDARDPDAAHAQPDPEYDSDVGYDSPDEWDDSSSVSSWSQSDEPEAFAPMPPALTLPVELQRLVLYLSDRYEDLWGTYRLVCKDWKLEGERMAKMVWIRETSFYFPGALIYDTEKEREVRLDADFTFTHLDGDMAVFKITKDNCRAKYLDTRVVACTRGDPDVQLDELVHDVPIPGMSIDWPTLTLTAPWRPTIARVLAEELRVTAHRATPYKKLMTLAKRARAKSDGQDESVSVEKMTEYMYLYAEMYLDAYVAVRTKRRGKRDGKGDERLKMTRFVASWKGDGDEKEKEDKNENKKAE</sequence>
<accession>A0AAV9Z097</accession>
<proteinExistence type="predicted"/>
<name>A0AAV9Z097_9AGAR</name>
<feature type="compositionally biased region" description="Low complexity" evidence="1">
    <location>
        <begin position="35"/>
        <end position="44"/>
    </location>
</feature>
<dbReference type="AlphaFoldDB" id="A0AAV9Z097"/>
<dbReference type="Proteomes" id="UP001362999">
    <property type="component" value="Unassembled WGS sequence"/>
</dbReference>
<keyword evidence="3" id="KW-1185">Reference proteome</keyword>
<gene>
    <name evidence="2" type="ORF">R3P38DRAFT_3381053</name>
</gene>
<feature type="compositionally biased region" description="Basic and acidic residues" evidence="1">
    <location>
        <begin position="1"/>
        <end position="11"/>
    </location>
</feature>
<evidence type="ECO:0008006" key="4">
    <source>
        <dbReference type="Google" id="ProtNLM"/>
    </source>
</evidence>
<comment type="caution">
    <text evidence="2">The sequence shown here is derived from an EMBL/GenBank/DDBJ whole genome shotgun (WGS) entry which is preliminary data.</text>
</comment>
<feature type="compositionally biased region" description="Acidic residues" evidence="1">
    <location>
        <begin position="18"/>
        <end position="34"/>
    </location>
</feature>